<evidence type="ECO:0000313" key="1">
    <source>
        <dbReference type="EMBL" id="PPR94522.1"/>
    </source>
</evidence>
<dbReference type="EMBL" id="KZ666505">
    <property type="protein sequence ID" value="PPR94522.1"/>
    <property type="molecule type" value="Genomic_DNA"/>
</dbReference>
<reference evidence="1 2" key="1">
    <citation type="submission" date="2015-01" db="EMBL/GenBank/DDBJ databases">
        <title>Genome of allotetraploid Gossypium barbadense reveals genomic plasticity and fiber elongation in cotton evolution.</title>
        <authorList>
            <person name="Chen X."/>
            <person name="Liu X."/>
            <person name="Zhao B."/>
            <person name="Zheng H."/>
            <person name="Hu Y."/>
            <person name="Lu G."/>
            <person name="Yang C."/>
            <person name="Chen J."/>
            <person name="Shan C."/>
            <person name="Zhang L."/>
            <person name="Zhou Y."/>
            <person name="Wang L."/>
            <person name="Guo W."/>
            <person name="Bai Y."/>
            <person name="Ruan J."/>
            <person name="Shangguan X."/>
            <person name="Mao Y."/>
            <person name="Jiang J."/>
            <person name="Zhu Y."/>
            <person name="Lei J."/>
            <person name="Kang H."/>
            <person name="Chen S."/>
            <person name="He X."/>
            <person name="Wang R."/>
            <person name="Wang Y."/>
            <person name="Chen J."/>
            <person name="Wang L."/>
            <person name="Yu S."/>
            <person name="Wang B."/>
            <person name="Wei J."/>
            <person name="Song S."/>
            <person name="Lu X."/>
            <person name="Gao Z."/>
            <person name="Gu W."/>
            <person name="Deng X."/>
            <person name="Ma D."/>
            <person name="Wang S."/>
            <person name="Liang W."/>
            <person name="Fang L."/>
            <person name="Cai C."/>
            <person name="Zhu X."/>
            <person name="Zhou B."/>
            <person name="Zhang Y."/>
            <person name="Chen Z."/>
            <person name="Xu S."/>
            <person name="Zhu R."/>
            <person name="Wang S."/>
            <person name="Zhang T."/>
            <person name="Zhao G."/>
        </authorList>
    </citation>
    <scope>NUCLEOTIDE SEQUENCE [LARGE SCALE GENOMIC DNA]</scope>
    <source>
        <strain evidence="2">cv. Xinhai21</strain>
        <tissue evidence="1">Leaf</tissue>
    </source>
</reference>
<sequence length="151" mass="17192">MSFSMGFLRPGGTRDRVLLRVEMICRVMQRRQREINIKSQVDSFHAALDWVARCWRRVEAETLRVRELTVVVPGGADVVCGPTVTWSEMPVVASFFGERRRNPGFYASLSPHRSRNLPMDVVGGVTYAPVPEIVRKRKIHMILANRTRGPS</sequence>
<organism evidence="1 2">
    <name type="scientific">Gossypium barbadense</name>
    <name type="common">Sea Island cotton</name>
    <name type="synonym">Hibiscus barbadensis</name>
    <dbReference type="NCBI Taxonomy" id="3634"/>
    <lineage>
        <taxon>Eukaryota</taxon>
        <taxon>Viridiplantae</taxon>
        <taxon>Streptophyta</taxon>
        <taxon>Embryophyta</taxon>
        <taxon>Tracheophyta</taxon>
        <taxon>Spermatophyta</taxon>
        <taxon>Magnoliopsida</taxon>
        <taxon>eudicotyledons</taxon>
        <taxon>Gunneridae</taxon>
        <taxon>Pentapetalae</taxon>
        <taxon>rosids</taxon>
        <taxon>malvids</taxon>
        <taxon>Malvales</taxon>
        <taxon>Malvaceae</taxon>
        <taxon>Malvoideae</taxon>
        <taxon>Gossypium</taxon>
    </lineage>
</organism>
<name>A0A2P5WTU1_GOSBA</name>
<protein>
    <submittedName>
        <fullName evidence="1">Uncharacterized protein</fullName>
    </submittedName>
</protein>
<accession>A0A2P5WTU1</accession>
<dbReference type="Proteomes" id="UP000239757">
    <property type="component" value="Unassembled WGS sequence"/>
</dbReference>
<dbReference type="AlphaFoldDB" id="A0A2P5WTU1"/>
<evidence type="ECO:0000313" key="2">
    <source>
        <dbReference type="Proteomes" id="UP000239757"/>
    </source>
</evidence>
<proteinExistence type="predicted"/>
<gene>
    <name evidence="1" type="ORF">GOBAR_AA26148</name>
</gene>